<keyword evidence="2" id="KW-0732">Signal</keyword>
<accession>A0A2P2DWL7</accession>
<evidence type="ECO:0000256" key="1">
    <source>
        <dbReference type="SAM" id="MobiDB-lite"/>
    </source>
</evidence>
<reference evidence="3 4" key="1">
    <citation type="submission" date="2018-02" db="EMBL/GenBank/DDBJ databases">
        <title>Novel Leptospira species isolated from soil and water in Japan.</title>
        <authorList>
            <person name="Nakao R."/>
            <person name="Masuzawa T."/>
        </authorList>
    </citation>
    <scope>NUCLEOTIDE SEQUENCE [LARGE SCALE GENOMIC DNA]</scope>
    <source>
        <strain evidence="3 4">YH101</strain>
    </source>
</reference>
<evidence type="ECO:0000313" key="3">
    <source>
        <dbReference type="EMBL" id="GBF49012.1"/>
    </source>
</evidence>
<proteinExistence type="predicted"/>
<dbReference type="RefSeq" id="WP_108973418.1">
    <property type="nucleotide sequence ID" value="NZ_BFBB01000002.1"/>
</dbReference>
<dbReference type="AlphaFoldDB" id="A0A2P2DWL7"/>
<feature type="compositionally biased region" description="Basic and acidic residues" evidence="1">
    <location>
        <begin position="110"/>
        <end position="119"/>
    </location>
</feature>
<feature type="chain" id="PRO_5015139585" evidence="2">
    <location>
        <begin position="21"/>
        <end position="140"/>
    </location>
</feature>
<feature type="signal peptide" evidence="2">
    <location>
        <begin position="1"/>
        <end position="20"/>
    </location>
</feature>
<dbReference type="OrthoDB" id="330648at2"/>
<evidence type="ECO:0000256" key="2">
    <source>
        <dbReference type="SAM" id="SignalP"/>
    </source>
</evidence>
<organism evidence="3 4">
    <name type="scientific">Leptospira ryugenii</name>
    <dbReference type="NCBI Taxonomy" id="1917863"/>
    <lineage>
        <taxon>Bacteria</taxon>
        <taxon>Pseudomonadati</taxon>
        <taxon>Spirochaetota</taxon>
        <taxon>Spirochaetia</taxon>
        <taxon>Leptospirales</taxon>
        <taxon>Leptospiraceae</taxon>
        <taxon>Leptospira</taxon>
    </lineage>
</organism>
<comment type="caution">
    <text evidence="3">The sequence shown here is derived from an EMBL/GenBank/DDBJ whole genome shotgun (WGS) entry which is preliminary data.</text>
</comment>
<name>A0A2P2DWL7_9LEPT</name>
<sequence>MRTFSIFILTLVFSTVSLLADTVTVKKTKQVFENVKTSKDQTGNLIVESKDGTKQTFKENQVQIVSAPVVWEEPKPEAKPGFFQRLFGKSSQTNQSTEGGQTQANVDGKTNTEEPPKSALERRFPEIAMGGMVLLYFLLP</sequence>
<dbReference type="EMBL" id="BFBB01000002">
    <property type="protein sequence ID" value="GBF49012.1"/>
    <property type="molecule type" value="Genomic_DNA"/>
</dbReference>
<feature type="region of interest" description="Disordered" evidence="1">
    <location>
        <begin position="89"/>
        <end position="119"/>
    </location>
</feature>
<gene>
    <name evidence="3" type="ORF">LPTSP4_05190</name>
</gene>
<evidence type="ECO:0000313" key="4">
    <source>
        <dbReference type="Proteomes" id="UP000245133"/>
    </source>
</evidence>
<feature type="compositionally biased region" description="Polar residues" evidence="1">
    <location>
        <begin position="89"/>
        <end position="109"/>
    </location>
</feature>
<dbReference type="Proteomes" id="UP000245133">
    <property type="component" value="Unassembled WGS sequence"/>
</dbReference>
<keyword evidence="4" id="KW-1185">Reference proteome</keyword>
<dbReference type="NCBIfam" id="NF047525">
    <property type="entry name" value="LIMLP_04285_fam"/>
    <property type="match status" value="1"/>
</dbReference>
<protein>
    <submittedName>
        <fullName evidence="3">Uncharacterized protein</fullName>
    </submittedName>
</protein>